<dbReference type="Proteomes" id="UP001141253">
    <property type="component" value="Chromosome 15W"/>
</dbReference>
<accession>A0ABQ9AKA8</accession>
<evidence type="ECO:0000313" key="1">
    <source>
        <dbReference type="EMBL" id="KAJ6340218.1"/>
    </source>
</evidence>
<organism evidence="1 2">
    <name type="scientific">Salix suchowensis</name>
    <dbReference type="NCBI Taxonomy" id="1278906"/>
    <lineage>
        <taxon>Eukaryota</taxon>
        <taxon>Viridiplantae</taxon>
        <taxon>Streptophyta</taxon>
        <taxon>Embryophyta</taxon>
        <taxon>Tracheophyta</taxon>
        <taxon>Spermatophyta</taxon>
        <taxon>Magnoliopsida</taxon>
        <taxon>eudicotyledons</taxon>
        <taxon>Gunneridae</taxon>
        <taxon>Pentapetalae</taxon>
        <taxon>rosids</taxon>
        <taxon>fabids</taxon>
        <taxon>Malpighiales</taxon>
        <taxon>Salicaceae</taxon>
        <taxon>Saliceae</taxon>
        <taxon>Salix</taxon>
    </lineage>
</organism>
<evidence type="ECO:0000313" key="2">
    <source>
        <dbReference type="Proteomes" id="UP001141253"/>
    </source>
</evidence>
<comment type="caution">
    <text evidence="1">The sequence shown here is derived from an EMBL/GenBank/DDBJ whole genome shotgun (WGS) entry which is preliminary data.</text>
</comment>
<sequence length="29" mass="3359">MSNILARARQSWPLCLFVFLPPFCLVKHA</sequence>
<reference evidence="1" key="2">
    <citation type="journal article" date="2023" name="Int. J. Mol. Sci.">
        <title>De Novo Assembly and Annotation of 11 Diverse Shrub Willow (Salix) Genomes Reveals Novel Gene Organization in Sex-Linked Regions.</title>
        <authorList>
            <person name="Hyden B."/>
            <person name="Feng K."/>
            <person name="Yates T.B."/>
            <person name="Jawdy S."/>
            <person name="Cereghino C."/>
            <person name="Smart L.B."/>
            <person name="Muchero W."/>
        </authorList>
    </citation>
    <scope>NUCLEOTIDE SEQUENCE</scope>
    <source>
        <tissue evidence="1">Shoot tip</tissue>
    </source>
</reference>
<proteinExistence type="predicted"/>
<dbReference type="EMBL" id="JAPFFI010000020">
    <property type="protein sequence ID" value="KAJ6340218.1"/>
    <property type="molecule type" value="Genomic_DNA"/>
</dbReference>
<name>A0ABQ9AKA8_9ROSI</name>
<keyword evidence="2" id="KW-1185">Reference proteome</keyword>
<gene>
    <name evidence="1" type="ORF">OIU77_008055</name>
</gene>
<protein>
    <submittedName>
        <fullName evidence="1">Uncharacterized protein</fullName>
    </submittedName>
</protein>
<reference evidence="1" key="1">
    <citation type="submission" date="2022-10" db="EMBL/GenBank/DDBJ databases">
        <authorList>
            <person name="Hyden B.L."/>
            <person name="Feng K."/>
            <person name="Yates T."/>
            <person name="Jawdy S."/>
            <person name="Smart L.B."/>
            <person name="Muchero W."/>
        </authorList>
    </citation>
    <scope>NUCLEOTIDE SEQUENCE</scope>
    <source>
        <tissue evidence="1">Shoot tip</tissue>
    </source>
</reference>